<organism evidence="1 2">
    <name type="scientific">Desulfobulbus oligotrophicus</name>
    <dbReference type="NCBI Taxonomy" id="1909699"/>
    <lineage>
        <taxon>Bacteria</taxon>
        <taxon>Pseudomonadati</taxon>
        <taxon>Thermodesulfobacteriota</taxon>
        <taxon>Desulfobulbia</taxon>
        <taxon>Desulfobulbales</taxon>
        <taxon>Desulfobulbaceae</taxon>
        <taxon>Desulfobulbus</taxon>
    </lineage>
</organism>
<dbReference type="RefSeq" id="WP_199263483.1">
    <property type="nucleotide sequence ID" value="NZ_CP054140.1"/>
</dbReference>
<dbReference type="EMBL" id="CP054140">
    <property type="protein sequence ID" value="QQG64650.1"/>
    <property type="molecule type" value="Genomic_DNA"/>
</dbReference>
<proteinExistence type="predicted"/>
<protein>
    <submittedName>
        <fullName evidence="1">Uncharacterized protein</fullName>
    </submittedName>
</protein>
<dbReference type="Proteomes" id="UP000596092">
    <property type="component" value="Chromosome"/>
</dbReference>
<gene>
    <name evidence="1" type="ORF">HP555_01630</name>
</gene>
<keyword evidence="2" id="KW-1185">Reference proteome</keyword>
<evidence type="ECO:0000313" key="2">
    <source>
        <dbReference type="Proteomes" id="UP000596092"/>
    </source>
</evidence>
<reference evidence="1 2" key="1">
    <citation type="submission" date="2020-05" db="EMBL/GenBank/DDBJ databases">
        <title>Complete genome of Desulfobulbus oligotrophicus.</title>
        <authorList>
            <person name="Podar M."/>
        </authorList>
    </citation>
    <scope>NUCLEOTIDE SEQUENCE [LARGE SCALE GENOMIC DNA]</scope>
    <source>
        <strain evidence="1 2">Prop6</strain>
    </source>
</reference>
<dbReference type="KEGG" id="dog:HP555_01630"/>
<dbReference type="AlphaFoldDB" id="A0A7T5VB47"/>
<accession>A0A7T5VB47</accession>
<sequence>MIFEYALEPEMVAAWGDRVNHRYFIREFGSGQGRLVSRYPKKWARKVWDACAGGSDMDKARLTELLVRLQETMIKRKDYVWDEGATWLDNAGQEHARHPFRAVLAHNNPAGRPEILCEDGLAASPCPGWDNPHGITVNRKASEMVAAVRQMLTCCQWVKFIDPHLWPGESRYNNSLRAFMMVLAGPRPIVPPESIEIHTKRIDVEDHIILKRFQEVIPNALQVSLYQWQERPRGQGLHNRYILTDLGGVSFHHGLDTGADGETDDLTRLDMDQYLFRCKQYDPAAPAFDQAADPLKITGTLGR</sequence>
<name>A0A7T5VB47_9BACT</name>
<evidence type="ECO:0000313" key="1">
    <source>
        <dbReference type="EMBL" id="QQG64650.1"/>
    </source>
</evidence>